<gene>
    <name evidence="2" type="ORF">GMARGA_LOCUS6162</name>
</gene>
<proteinExistence type="predicted"/>
<organism evidence="2 3">
    <name type="scientific">Gigaspora margarita</name>
    <dbReference type="NCBI Taxonomy" id="4874"/>
    <lineage>
        <taxon>Eukaryota</taxon>
        <taxon>Fungi</taxon>
        <taxon>Fungi incertae sedis</taxon>
        <taxon>Mucoromycota</taxon>
        <taxon>Glomeromycotina</taxon>
        <taxon>Glomeromycetes</taxon>
        <taxon>Diversisporales</taxon>
        <taxon>Gigasporaceae</taxon>
        <taxon>Gigaspora</taxon>
    </lineage>
</organism>
<evidence type="ECO:0000256" key="1">
    <source>
        <dbReference type="SAM" id="Phobius"/>
    </source>
</evidence>
<accession>A0ABN7UHV5</accession>
<feature type="transmembrane region" description="Helical" evidence="1">
    <location>
        <begin position="67"/>
        <end position="86"/>
    </location>
</feature>
<evidence type="ECO:0000313" key="3">
    <source>
        <dbReference type="Proteomes" id="UP000789901"/>
    </source>
</evidence>
<keyword evidence="1" id="KW-0472">Membrane</keyword>
<protein>
    <submittedName>
        <fullName evidence="2">13339_t:CDS:1</fullName>
    </submittedName>
</protein>
<sequence length="96" mass="10738">MVPTLINTFVLADLAPADLVPINRSWDCCVENAEYTNDGIKGIDNINEDANCSQESTDNWGMFNETILIFIINIYTSVLKIFLYCAGEMIVAIRQS</sequence>
<dbReference type="Proteomes" id="UP000789901">
    <property type="component" value="Unassembled WGS sequence"/>
</dbReference>
<reference evidence="2 3" key="1">
    <citation type="submission" date="2021-06" db="EMBL/GenBank/DDBJ databases">
        <authorList>
            <person name="Kallberg Y."/>
            <person name="Tangrot J."/>
            <person name="Rosling A."/>
        </authorList>
    </citation>
    <scope>NUCLEOTIDE SEQUENCE [LARGE SCALE GENOMIC DNA]</scope>
    <source>
        <strain evidence="2 3">120-4 pot B 10/14</strain>
    </source>
</reference>
<keyword evidence="1" id="KW-0812">Transmembrane</keyword>
<comment type="caution">
    <text evidence="2">The sequence shown here is derived from an EMBL/GenBank/DDBJ whole genome shotgun (WGS) entry which is preliminary data.</text>
</comment>
<name>A0ABN7UHV5_GIGMA</name>
<keyword evidence="3" id="KW-1185">Reference proteome</keyword>
<keyword evidence="1" id="KW-1133">Transmembrane helix</keyword>
<dbReference type="EMBL" id="CAJVQB010002738">
    <property type="protein sequence ID" value="CAG8585635.1"/>
    <property type="molecule type" value="Genomic_DNA"/>
</dbReference>
<evidence type="ECO:0000313" key="2">
    <source>
        <dbReference type="EMBL" id="CAG8585635.1"/>
    </source>
</evidence>